<protein>
    <submittedName>
        <fullName evidence="4">Uncharacterized protein</fullName>
    </submittedName>
</protein>
<dbReference type="GO" id="GO:0000049">
    <property type="term" value="F:tRNA binding"/>
    <property type="evidence" value="ECO:0007669"/>
    <property type="project" value="TreeGrafter"/>
</dbReference>
<dbReference type="PANTHER" id="PTHR12747:SF0">
    <property type="entry name" value="ELONGATOR COMPLEX PROTEIN 1"/>
    <property type="match status" value="1"/>
</dbReference>
<name>A0AAD5TA73_9FUNG</name>
<dbReference type="InterPro" id="IPR006849">
    <property type="entry name" value="Elp1"/>
</dbReference>
<evidence type="ECO:0000259" key="3">
    <source>
        <dbReference type="Pfam" id="PF23936"/>
    </source>
</evidence>
<organism evidence="4 5">
    <name type="scientific">Physocladia obscura</name>
    <dbReference type="NCBI Taxonomy" id="109957"/>
    <lineage>
        <taxon>Eukaryota</taxon>
        <taxon>Fungi</taxon>
        <taxon>Fungi incertae sedis</taxon>
        <taxon>Chytridiomycota</taxon>
        <taxon>Chytridiomycota incertae sedis</taxon>
        <taxon>Chytridiomycetes</taxon>
        <taxon>Chytridiales</taxon>
        <taxon>Chytriomycetaceae</taxon>
        <taxon>Physocladia</taxon>
    </lineage>
</organism>
<dbReference type="GO" id="GO:0002926">
    <property type="term" value="P:tRNA wobble base 5-methoxycarbonylmethyl-2-thiouridinylation"/>
    <property type="evidence" value="ECO:0007669"/>
    <property type="project" value="TreeGrafter"/>
</dbReference>
<reference evidence="4" key="1">
    <citation type="submission" date="2020-05" db="EMBL/GenBank/DDBJ databases">
        <title>Phylogenomic resolution of chytrid fungi.</title>
        <authorList>
            <person name="Stajich J.E."/>
            <person name="Amses K."/>
            <person name="Simmons R."/>
            <person name="Seto K."/>
            <person name="Myers J."/>
            <person name="Bonds A."/>
            <person name="Quandt C.A."/>
            <person name="Barry K."/>
            <person name="Liu P."/>
            <person name="Grigoriev I."/>
            <person name="Longcore J.E."/>
            <person name="James T.Y."/>
        </authorList>
    </citation>
    <scope>NUCLEOTIDE SEQUENCE</scope>
    <source>
        <strain evidence="4">JEL0513</strain>
    </source>
</reference>
<evidence type="ECO:0000256" key="1">
    <source>
        <dbReference type="SAM" id="MobiDB-lite"/>
    </source>
</evidence>
<proteinExistence type="predicted"/>
<dbReference type="AlphaFoldDB" id="A0AAD5TA73"/>
<dbReference type="InterPro" id="IPR056166">
    <property type="entry name" value="TPR_ELP1"/>
</dbReference>
<dbReference type="InterPro" id="IPR056169">
    <property type="entry name" value="HB_ELP1"/>
</dbReference>
<keyword evidence="5" id="KW-1185">Reference proteome</keyword>
<feature type="region of interest" description="Disordered" evidence="1">
    <location>
        <begin position="307"/>
        <end position="335"/>
    </location>
</feature>
<dbReference type="Proteomes" id="UP001211907">
    <property type="component" value="Unassembled WGS sequence"/>
</dbReference>
<gene>
    <name evidence="4" type="ORF">HK100_001598</name>
</gene>
<dbReference type="GO" id="GO:0033588">
    <property type="term" value="C:elongator holoenzyme complex"/>
    <property type="evidence" value="ECO:0007669"/>
    <property type="project" value="InterPro"/>
</dbReference>
<comment type="caution">
    <text evidence="4">The sequence shown here is derived from an EMBL/GenBank/DDBJ whole genome shotgun (WGS) entry which is preliminary data.</text>
</comment>
<dbReference type="PANTHER" id="PTHR12747">
    <property type="entry name" value="ELONGATOR COMPLEX PROTEIN 1"/>
    <property type="match status" value="1"/>
</dbReference>
<feature type="domain" description="ELP1 TPR" evidence="2">
    <location>
        <begin position="2"/>
        <end position="85"/>
    </location>
</feature>
<accession>A0AAD5TA73</accession>
<evidence type="ECO:0000259" key="2">
    <source>
        <dbReference type="Pfam" id="PF23878"/>
    </source>
</evidence>
<dbReference type="Pfam" id="PF23936">
    <property type="entry name" value="HB_ELP1"/>
    <property type="match status" value="1"/>
</dbReference>
<sequence length="348" mass="38573">MAEEPVKALDSYRGDYTLWRQALGVAQQMNLRDSELLELAGMISETLMERHEYAAAATVLLEYMSDVLSGIRALLKGAFWEEAVRVAYKHGRGDLVPTEIKSSVFSEYKTVSEDLKEMVITFQKQRARLETVRKEFVERQAKIESGEYDPLLDTIDMMSDTTSMASSRKTGFSARTGRSTVLSGYTAKSRRRADRKRAAGREGGFYEEEFLVNSLYKAVEKSNSLRAPIHRLITALMRHLMIKESRDLQNTYAVVVASMKAGAEGAFEAENIVNRGTGGKTVEEEKIAYMVSIGSLPSSMFPGGPGDSAAGGRISLSNADTEVEKKRDPKYPTGPPIFSNDVYGLDVL</sequence>
<feature type="domain" description="ELP1 three-helical bundle" evidence="3">
    <location>
        <begin position="94"/>
        <end position="260"/>
    </location>
</feature>
<dbReference type="GO" id="GO:0005829">
    <property type="term" value="C:cytosol"/>
    <property type="evidence" value="ECO:0007669"/>
    <property type="project" value="TreeGrafter"/>
</dbReference>
<evidence type="ECO:0000313" key="5">
    <source>
        <dbReference type="Proteomes" id="UP001211907"/>
    </source>
</evidence>
<evidence type="ECO:0000313" key="4">
    <source>
        <dbReference type="EMBL" id="KAJ3136559.1"/>
    </source>
</evidence>
<dbReference type="EMBL" id="JADGJH010000135">
    <property type="protein sequence ID" value="KAJ3136559.1"/>
    <property type="molecule type" value="Genomic_DNA"/>
</dbReference>
<dbReference type="Pfam" id="PF23878">
    <property type="entry name" value="TPR_ELP1"/>
    <property type="match status" value="1"/>
</dbReference>